<evidence type="ECO:0000313" key="2">
    <source>
        <dbReference type="EMBL" id="QNG48750.1"/>
    </source>
</evidence>
<accession>A0A9X7UKZ4</accession>
<proteinExistence type="predicted"/>
<name>A0A9X7UKZ4_SPHYA</name>
<protein>
    <submittedName>
        <fullName evidence="2">Uncharacterized protein</fullName>
    </submittedName>
</protein>
<dbReference type="EMBL" id="CP060122">
    <property type="protein sequence ID" value="QNG48750.1"/>
    <property type="molecule type" value="Genomic_DNA"/>
</dbReference>
<sequence length="45" mass="4953">MQTRTLKIDHARRTALSEAHIRASVGLGMLSLVLGTQLVWSLLAH</sequence>
<organism evidence="2 3">
    <name type="scientific">Sphingobium yanoikuyae</name>
    <name type="common">Sphingomonas yanoikuyae</name>
    <dbReference type="NCBI Taxonomy" id="13690"/>
    <lineage>
        <taxon>Bacteria</taxon>
        <taxon>Pseudomonadati</taxon>
        <taxon>Pseudomonadota</taxon>
        <taxon>Alphaproteobacteria</taxon>
        <taxon>Sphingomonadales</taxon>
        <taxon>Sphingomonadaceae</taxon>
        <taxon>Sphingobium</taxon>
    </lineage>
</organism>
<dbReference type="AlphaFoldDB" id="A0A9X7UKZ4"/>
<keyword evidence="1" id="KW-1133">Transmembrane helix</keyword>
<keyword evidence="1" id="KW-0812">Transmembrane</keyword>
<keyword evidence="1" id="KW-0472">Membrane</keyword>
<evidence type="ECO:0000313" key="3">
    <source>
        <dbReference type="Proteomes" id="UP000515377"/>
    </source>
</evidence>
<feature type="transmembrane region" description="Helical" evidence="1">
    <location>
        <begin position="21"/>
        <end position="43"/>
    </location>
</feature>
<evidence type="ECO:0000256" key="1">
    <source>
        <dbReference type="SAM" id="Phobius"/>
    </source>
</evidence>
<reference evidence="2 3" key="1">
    <citation type="submission" date="2020-07" db="EMBL/GenBank/DDBJ databases">
        <title>Whole genome sequence of Sphingobium yanoikuyae A3.</title>
        <authorList>
            <person name="Han S.-S."/>
        </authorList>
    </citation>
    <scope>NUCLEOTIDE SEQUENCE [LARGE SCALE GENOMIC DNA]</scope>
    <source>
        <strain evidence="2 3">A3</strain>
    </source>
</reference>
<gene>
    <name evidence="2" type="ORF">H3V42_15285</name>
</gene>
<dbReference type="Proteomes" id="UP000515377">
    <property type="component" value="Chromosome"/>
</dbReference>